<reference evidence="1 2" key="1">
    <citation type="submission" date="2013-01" db="EMBL/GenBank/DDBJ databases">
        <title>The Genome Sequence of Clostridium innocuum 2959.</title>
        <authorList>
            <consortium name="The Broad Institute Genome Sequencing Platform"/>
            <person name="Earl A."/>
            <person name="Ward D."/>
            <person name="Feldgarden M."/>
            <person name="Gevers D."/>
            <person name="Courvalin P."/>
            <person name="Lambert T."/>
            <person name="Walker B."/>
            <person name="Young S.K."/>
            <person name="Zeng Q."/>
            <person name="Gargeya S."/>
            <person name="Fitzgerald M."/>
            <person name="Haas B."/>
            <person name="Abouelleil A."/>
            <person name="Alvarado L."/>
            <person name="Arachchi H.M."/>
            <person name="Berlin A.M."/>
            <person name="Chapman S.B."/>
            <person name="Dewar J."/>
            <person name="Goldberg J."/>
            <person name="Griggs A."/>
            <person name="Gujja S."/>
            <person name="Hansen M."/>
            <person name="Howarth C."/>
            <person name="Imamovic A."/>
            <person name="Larimer J."/>
            <person name="McCowan C."/>
            <person name="Murphy C."/>
            <person name="Neiman D."/>
            <person name="Pearson M."/>
            <person name="Priest M."/>
            <person name="Roberts A."/>
            <person name="Saif S."/>
            <person name="Shea T."/>
            <person name="Sisk P."/>
            <person name="Sykes S."/>
            <person name="Wortman J."/>
            <person name="Nusbaum C."/>
            <person name="Birren B."/>
        </authorList>
    </citation>
    <scope>NUCLEOTIDE SEQUENCE [LARGE SCALE GENOMIC DNA]</scope>
    <source>
        <strain evidence="1 2">2959</strain>
    </source>
</reference>
<accession>N9WSW9</accession>
<organism evidence="1 2">
    <name type="scientific">[Clostridium] innocuum 2959</name>
    <dbReference type="NCBI Taxonomy" id="999413"/>
    <lineage>
        <taxon>Bacteria</taxon>
        <taxon>Bacillati</taxon>
        <taxon>Bacillota</taxon>
        <taxon>Clostridia</taxon>
        <taxon>Eubacteriales</taxon>
        <taxon>Clostridiaceae</taxon>
        <taxon>Clostridium</taxon>
    </lineage>
</organism>
<dbReference type="AlphaFoldDB" id="N9WSW9"/>
<comment type="caution">
    <text evidence="1">The sequence shown here is derived from an EMBL/GenBank/DDBJ whole genome shotgun (WGS) entry which is preliminary data.</text>
</comment>
<sequence>MKTCIYYYGTRVFFCNGEDPFFKEDGLCVVLQES</sequence>
<dbReference type="Proteomes" id="UP000013051">
    <property type="component" value="Unassembled WGS sequence"/>
</dbReference>
<evidence type="ECO:0000313" key="2">
    <source>
        <dbReference type="Proteomes" id="UP000013051"/>
    </source>
</evidence>
<evidence type="ECO:0000313" key="1">
    <source>
        <dbReference type="EMBL" id="ENY86566.1"/>
    </source>
</evidence>
<name>N9WSW9_CLOIN</name>
<proteinExistence type="predicted"/>
<dbReference type="HOGENOM" id="CLU_3373701_0_0_9"/>
<gene>
    <name evidence="1" type="ORF">HMPREF1094_02361</name>
</gene>
<keyword evidence="2" id="KW-1185">Reference proteome</keyword>
<dbReference type="EMBL" id="AGYV01000004">
    <property type="protein sequence ID" value="ENY86566.1"/>
    <property type="molecule type" value="Genomic_DNA"/>
</dbReference>
<protein>
    <submittedName>
        <fullName evidence="1">Uncharacterized protein</fullName>
    </submittedName>
</protein>